<reference evidence="4" key="1">
    <citation type="submission" date="2020-11" db="EMBL/GenBank/DDBJ databases">
        <authorList>
            <consortium name="DOE Joint Genome Institute"/>
            <person name="Ahrendt S."/>
            <person name="Riley R."/>
            <person name="Andreopoulos W."/>
            <person name="Labutti K."/>
            <person name="Pangilinan J."/>
            <person name="Ruiz-Duenas F.J."/>
            <person name="Barrasa J.M."/>
            <person name="Sanchez-Garcia M."/>
            <person name="Camarero S."/>
            <person name="Miyauchi S."/>
            <person name="Serrano A."/>
            <person name="Linde D."/>
            <person name="Babiker R."/>
            <person name="Drula E."/>
            <person name="Ayuso-Fernandez I."/>
            <person name="Pacheco R."/>
            <person name="Padilla G."/>
            <person name="Ferreira P."/>
            <person name="Barriuso J."/>
            <person name="Kellner H."/>
            <person name="Castanera R."/>
            <person name="Alfaro M."/>
            <person name="Ramirez L."/>
            <person name="Pisabarro A.G."/>
            <person name="Kuo A."/>
            <person name="Tritt A."/>
            <person name="Lipzen A."/>
            <person name="He G."/>
            <person name="Yan M."/>
            <person name="Ng V."/>
            <person name="Cullen D."/>
            <person name="Martin F."/>
            <person name="Rosso M.-N."/>
            <person name="Henrissat B."/>
            <person name="Hibbett D."/>
            <person name="Martinez A.T."/>
            <person name="Grigoriev I.V."/>
        </authorList>
    </citation>
    <scope>NUCLEOTIDE SEQUENCE</scope>
    <source>
        <strain evidence="4">MF-IS2</strain>
    </source>
</reference>
<dbReference type="OrthoDB" id="6084525at2759"/>
<feature type="compositionally biased region" description="Low complexity" evidence="2">
    <location>
        <begin position="42"/>
        <end position="56"/>
    </location>
</feature>
<sequence>MGRGRKKSKANINRPDEHVRSKKKERTSTTGHDDGESALNPTTGSSSIQVTSGSSSFCEPLTNVTSNHPTLDPSDHMLSAASSGNGASNPTPHTGYFGGAHHFTINNPTMMTEDNANERKSMKLLASNIIVGAEFDSSDHRPSCHPETRLDICHEIRSWMNDLLRKYKILWLNGPAGVGKSAILQTIAETESESGRSILGATLFFSRPNNRDDPKCVFITIAHRLAVRYPPYRQYVTRLLTLDRTLVSKSLADQFKTFIVRPFAEEKLDGLHDTILILLDGLDECNGEDAQREIILLIAKFVLQYPTSPLIWLIASRPEPHIRGTFSKAVQFSHKEIKVPVDSDQGCRDVERYLQDSFADIRGNFSESIPLCLQQWPSESDLSTIATKSSGLFIFPSTVIRFIGDEDYADPISQLKTVLEVTQPTSSSAGGPNPFAALDALYTRILSGVPRDVLSTTVRLLSMHSSENQIRFRTFMNFRGFATICNWLGVSQGRAYSALRRLHSVLKIPEPQKATTQDLSAFHASFFDYLASSSRSGTFYVFSPEIIQHHLLRCIHVLLESHGAGQTSDVNVNRISLSWPIEIEEHRLRTQHGVFHASLRDIMDIRNEFVDDTLRNEFSKLSAFFEDHDFGEVLEFRAGWHMLVYPKLAFAMSLEHWGVLKTVPLQSLDYDAIRLDHEPAIYQKPGDLSSEDPTLKADLKKNLATWTEMAPSHPVTMLGRGRKSCAFFEFHIPGEAFWTLALPCVQSS</sequence>
<feature type="region of interest" description="Disordered" evidence="2">
    <location>
        <begin position="1"/>
        <end position="95"/>
    </location>
</feature>
<protein>
    <recommendedName>
        <fullName evidence="3">NACHT domain-containing protein</fullName>
    </recommendedName>
</protein>
<dbReference type="PANTHER" id="PTHR10039">
    <property type="entry name" value="AMELOGENIN"/>
    <property type="match status" value="1"/>
</dbReference>
<dbReference type="PANTHER" id="PTHR10039:SF15">
    <property type="entry name" value="NACHT DOMAIN-CONTAINING PROTEIN"/>
    <property type="match status" value="1"/>
</dbReference>
<gene>
    <name evidence="4" type="ORF">P691DRAFT_805097</name>
</gene>
<accession>A0A9P6BZ39</accession>
<evidence type="ECO:0000313" key="4">
    <source>
        <dbReference type="EMBL" id="KAF9445821.1"/>
    </source>
</evidence>
<keyword evidence="5" id="KW-1185">Reference proteome</keyword>
<evidence type="ECO:0000313" key="5">
    <source>
        <dbReference type="Proteomes" id="UP000807342"/>
    </source>
</evidence>
<dbReference type="Proteomes" id="UP000807342">
    <property type="component" value="Unassembled WGS sequence"/>
</dbReference>
<dbReference type="AlphaFoldDB" id="A0A9P6BZ39"/>
<dbReference type="InterPro" id="IPR007111">
    <property type="entry name" value="NACHT_NTPase"/>
</dbReference>
<feature type="domain" description="NACHT" evidence="3">
    <location>
        <begin position="168"/>
        <end position="318"/>
    </location>
</feature>
<evidence type="ECO:0000256" key="2">
    <source>
        <dbReference type="SAM" id="MobiDB-lite"/>
    </source>
</evidence>
<keyword evidence="1" id="KW-0677">Repeat</keyword>
<dbReference type="InterPro" id="IPR027417">
    <property type="entry name" value="P-loop_NTPase"/>
</dbReference>
<organism evidence="4 5">
    <name type="scientific">Macrolepiota fuliginosa MF-IS2</name>
    <dbReference type="NCBI Taxonomy" id="1400762"/>
    <lineage>
        <taxon>Eukaryota</taxon>
        <taxon>Fungi</taxon>
        <taxon>Dikarya</taxon>
        <taxon>Basidiomycota</taxon>
        <taxon>Agaricomycotina</taxon>
        <taxon>Agaricomycetes</taxon>
        <taxon>Agaricomycetidae</taxon>
        <taxon>Agaricales</taxon>
        <taxon>Agaricineae</taxon>
        <taxon>Agaricaceae</taxon>
        <taxon>Macrolepiota</taxon>
    </lineage>
</organism>
<proteinExistence type="predicted"/>
<dbReference type="SUPFAM" id="SSF52540">
    <property type="entry name" value="P-loop containing nucleoside triphosphate hydrolases"/>
    <property type="match status" value="1"/>
</dbReference>
<comment type="caution">
    <text evidence="4">The sequence shown here is derived from an EMBL/GenBank/DDBJ whole genome shotgun (WGS) entry which is preliminary data.</text>
</comment>
<evidence type="ECO:0000259" key="3">
    <source>
        <dbReference type="PROSITE" id="PS50837"/>
    </source>
</evidence>
<feature type="compositionally biased region" description="Low complexity" evidence="2">
    <location>
        <begin position="79"/>
        <end position="89"/>
    </location>
</feature>
<dbReference type="PROSITE" id="PS50837">
    <property type="entry name" value="NACHT"/>
    <property type="match status" value="1"/>
</dbReference>
<dbReference type="EMBL" id="MU151279">
    <property type="protein sequence ID" value="KAF9445821.1"/>
    <property type="molecule type" value="Genomic_DNA"/>
</dbReference>
<evidence type="ECO:0000256" key="1">
    <source>
        <dbReference type="ARBA" id="ARBA00022737"/>
    </source>
</evidence>
<dbReference type="Gene3D" id="3.40.50.300">
    <property type="entry name" value="P-loop containing nucleotide triphosphate hydrolases"/>
    <property type="match status" value="1"/>
</dbReference>
<name>A0A9P6BZ39_9AGAR</name>
<dbReference type="InterPro" id="IPR056884">
    <property type="entry name" value="NPHP3-like_N"/>
</dbReference>
<dbReference type="Pfam" id="PF24883">
    <property type="entry name" value="NPHP3_N"/>
    <property type="match status" value="1"/>
</dbReference>